<keyword evidence="3" id="KW-1185">Reference proteome</keyword>
<comment type="caution">
    <text evidence="2">The sequence shown here is derived from an EMBL/GenBank/DDBJ whole genome shotgun (WGS) entry which is preliminary data.</text>
</comment>
<dbReference type="AlphaFoldDB" id="A0A6A4X1Z7"/>
<name>A0A6A4X1Z7_AMPAM</name>
<reference evidence="2 3" key="1">
    <citation type="submission" date="2019-07" db="EMBL/GenBank/DDBJ databases">
        <title>Draft genome assembly of a fouling barnacle, Amphibalanus amphitrite (Darwin, 1854): The first reference genome for Thecostraca.</title>
        <authorList>
            <person name="Kim W."/>
        </authorList>
    </citation>
    <scope>NUCLEOTIDE SEQUENCE [LARGE SCALE GENOMIC DNA]</scope>
    <source>
        <strain evidence="2">SNU_AA5</strain>
        <tissue evidence="2">Soma without cirri and trophi</tissue>
    </source>
</reference>
<protein>
    <submittedName>
        <fullName evidence="2">Uncharacterized protein</fullName>
    </submittedName>
</protein>
<keyword evidence="1" id="KW-0732">Signal</keyword>
<proteinExistence type="predicted"/>
<gene>
    <name evidence="2" type="ORF">FJT64_016175</name>
</gene>
<accession>A0A6A4X1Z7</accession>
<evidence type="ECO:0000313" key="2">
    <source>
        <dbReference type="EMBL" id="KAF0313295.1"/>
    </source>
</evidence>
<dbReference type="EMBL" id="VIIS01000101">
    <property type="protein sequence ID" value="KAF0313295.1"/>
    <property type="molecule type" value="Genomic_DNA"/>
</dbReference>
<sequence>MALLVPLLAALVSGGSALLAAGRWRTNLTLSVVPLAERPSPSPTHCVALCAGWPSPCAAVTLVSGSCRLHEQGVCDDPDILSLVPLAGARYYDLYNHTWELLKEGGADCETLGLCGWRCYCSVDCPQAGMYPKQVYTCDGTECTLNSDYWQASATLALPLWAEEIATDGQLAIKKTFSVGDRLVFRFEVKVSQLAEIKTTIRGIAGEVAHLIVGVNNNNGVRVELDMFLLKITETVTLPSILSTSKYRRLSLVFQPGGGYDITGEDETVPLYSIPFFQATYLASVEFSSPPGVSAFWRMEAGLADQSLLSETGTDLYPTVKVGSEGIFLRIAPVTSYEFKFHVTAPDQLWVEFRQEYQFQDDKALRLSIQVPDRNVLFFPPYGIAVGVASGSEFTQDDFQVPTVAPISALAETELTVSWTGDTVTLTSADISVSLRASVALTEIRYVGVGCDSWLGATVRMTAGEPGWSTEGWKEGGRGYSTGNNLL</sequence>
<dbReference type="Proteomes" id="UP000440578">
    <property type="component" value="Unassembled WGS sequence"/>
</dbReference>
<evidence type="ECO:0000313" key="3">
    <source>
        <dbReference type="Proteomes" id="UP000440578"/>
    </source>
</evidence>
<feature type="chain" id="PRO_5025568583" evidence="1">
    <location>
        <begin position="18"/>
        <end position="487"/>
    </location>
</feature>
<evidence type="ECO:0000256" key="1">
    <source>
        <dbReference type="SAM" id="SignalP"/>
    </source>
</evidence>
<feature type="signal peptide" evidence="1">
    <location>
        <begin position="1"/>
        <end position="17"/>
    </location>
</feature>
<organism evidence="2 3">
    <name type="scientific">Amphibalanus amphitrite</name>
    <name type="common">Striped barnacle</name>
    <name type="synonym">Balanus amphitrite</name>
    <dbReference type="NCBI Taxonomy" id="1232801"/>
    <lineage>
        <taxon>Eukaryota</taxon>
        <taxon>Metazoa</taxon>
        <taxon>Ecdysozoa</taxon>
        <taxon>Arthropoda</taxon>
        <taxon>Crustacea</taxon>
        <taxon>Multicrustacea</taxon>
        <taxon>Cirripedia</taxon>
        <taxon>Thoracica</taxon>
        <taxon>Thoracicalcarea</taxon>
        <taxon>Balanomorpha</taxon>
        <taxon>Balanoidea</taxon>
        <taxon>Balanidae</taxon>
        <taxon>Amphibalaninae</taxon>
        <taxon>Amphibalanus</taxon>
    </lineage>
</organism>